<feature type="compositionally biased region" description="Polar residues" evidence="1">
    <location>
        <begin position="620"/>
        <end position="631"/>
    </location>
</feature>
<evidence type="ECO:0000256" key="2">
    <source>
        <dbReference type="SAM" id="Phobius"/>
    </source>
</evidence>
<sequence>MGLINLLLKAAILVLDLRDTYHALDAVKLDEIGRSERQVLVRNAEDGTKHLTSRKRVGTSKRKAAVKSALTTVLVWNLFAKLEPLSDRTIAWFVPFYDSFKTLLLIWMLFTRSYGASILVFRLLAPMIRPYESVIDGIFGLAVSLLAWIATLLAPTVERCTKLAHTLGSVLQQNTEPRTTSAVPASSGPSRAPQRKTSTTSLGRKAGKKPPPPSSPPASIKASPASASSSSSAVKIVSQQQPNVVAANARQALSSKASNGSLAATRRVLQELPVPSHAFDSVQSQASASTSSPASQADKSTSGLAASHSVGRSAGVKTEPSEPNLASPAAALGAPPTPPTGLQNYAFIPGLTPQRSGPASLASPTPRFPGGFAFSAAGPTSANPFQAPARVPLTAQMAPLSLSSQIAAPLGGPHLLGSQNGAPNSALTHDSIASARDDRIVPPLNSAAVVRKVSSVRSLKGKAAAKSTMQNGGKAAAVSNAKKRARSDDAAGDEVAEAGEPKRVKSVAGQVATSKKAAGSVTTARARAKKATATNGVTGVTSGSSGTRNRDGANGTTSTATRKANASARPASASTSTPADGNSTTGTAGSTGGKPKTAATNSRAASTKPTAQRTVAKKAPSTSKSRSQSTEAAEATEPPQRLTRSRTKQNLAD</sequence>
<feature type="region of interest" description="Disordered" evidence="1">
    <location>
        <begin position="279"/>
        <end position="366"/>
    </location>
</feature>
<dbReference type="VEuPathDB" id="FungiDB:sr10427.2"/>
<feature type="compositionally biased region" description="Low complexity" evidence="1">
    <location>
        <begin position="217"/>
        <end position="226"/>
    </location>
</feature>
<name>E6ZU00_SPORE</name>
<dbReference type="eggNOG" id="ENOG502S8HC">
    <property type="taxonomic scope" value="Eukaryota"/>
</dbReference>
<dbReference type="AlphaFoldDB" id="E6ZU00"/>
<keyword evidence="2" id="KW-0472">Membrane</keyword>
<feature type="transmembrane region" description="Helical" evidence="2">
    <location>
        <begin position="102"/>
        <end position="125"/>
    </location>
</feature>
<organism evidence="4 5">
    <name type="scientific">Sporisorium reilianum (strain SRZ2)</name>
    <name type="common">Maize head smut fungus</name>
    <dbReference type="NCBI Taxonomy" id="999809"/>
    <lineage>
        <taxon>Eukaryota</taxon>
        <taxon>Fungi</taxon>
        <taxon>Dikarya</taxon>
        <taxon>Basidiomycota</taxon>
        <taxon>Ustilaginomycotina</taxon>
        <taxon>Ustilaginomycetes</taxon>
        <taxon>Ustilaginales</taxon>
        <taxon>Ustilaginaceae</taxon>
        <taxon>Sporisorium</taxon>
    </lineage>
</organism>
<dbReference type="EMBL" id="FQ311441">
    <property type="protein sequence ID" value="CBQ70707.1"/>
    <property type="molecule type" value="Genomic_DNA"/>
</dbReference>
<dbReference type="HOGENOM" id="CLU_419319_0_0_1"/>
<feature type="signal peptide" evidence="3">
    <location>
        <begin position="1"/>
        <end position="23"/>
    </location>
</feature>
<dbReference type="OrthoDB" id="434647at2759"/>
<evidence type="ECO:0000256" key="3">
    <source>
        <dbReference type="SAM" id="SignalP"/>
    </source>
</evidence>
<feature type="compositionally biased region" description="Low complexity" evidence="1">
    <location>
        <begin position="281"/>
        <end position="297"/>
    </location>
</feature>
<accession>E6ZU00</accession>
<dbReference type="Proteomes" id="UP000008867">
    <property type="component" value="Chromosome 2"/>
</dbReference>
<feature type="compositionally biased region" description="Polar residues" evidence="1">
    <location>
        <begin position="601"/>
        <end position="613"/>
    </location>
</feature>
<feature type="compositionally biased region" description="Low complexity" evidence="1">
    <location>
        <begin position="325"/>
        <end position="334"/>
    </location>
</feature>
<feature type="transmembrane region" description="Helical" evidence="2">
    <location>
        <begin position="137"/>
        <end position="157"/>
    </location>
</feature>
<feature type="compositionally biased region" description="Low complexity" evidence="1">
    <location>
        <begin position="531"/>
        <end position="547"/>
    </location>
</feature>
<keyword evidence="2" id="KW-1133">Transmembrane helix</keyword>
<proteinExistence type="predicted"/>
<evidence type="ECO:0000256" key="1">
    <source>
        <dbReference type="SAM" id="MobiDB-lite"/>
    </source>
</evidence>
<keyword evidence="5" id="KW-1185">Reference proteome</keyword>
<keyword evidence="3" id="KW-0732">Signal</keyword>
<evidence type="ECO:0000313" key="5">
    <source>
        <dbReference type="Proteomes" id="UP000008867"/>
    </source>
</evidence>
<feature type="compositionally biased region" description="Polar residues" evidence="1">
    <location>
        <begin position="174"/>
        <end position="202"/>
    </location>
</feature>
<gene>
    <name evidence="4" type="ORF">sr10427.2</name>
</gene>
<evidence type="ECO:0000313" key="4">
    <source>
        <dbReference type="EMBL" id="CBQ70707.1"/>
    </source>
</evidence>
<feature type="compositionally biased region" description="Low complexity" evidence="1">
    <location>
        <begin position="564"/>
        <end position="600"/>
    </location>
</feature>
<protein>
    <submittedName>
        <fullName evidence="4">Uncharacterized protein</fullName>
    </submittedName>
</protein>
<feature type="region of interest" description="Disordered" evidence="1">
    <location>
        <begin position="464"/>
        <end position="653"/>
    </location>
</feature>
<keyword evidence="2" id="KW-0812">Transmembrane</keyword>
<feature type="region of interest" description="Disordered" evidence="1">
    <location>
        <begin position="174"/>
        <end position="226"/>
    </location>
</feature>
<reference evidence="4 5" key="1">
    <citation type="journal article" date="2010" name="Science">
        <title>Pathogenicity determinants in smut fungi revealed by genome comparison.</title>
        <authorList>
            <person name="Schirawski J."/>
            <person name="Mannhaupt G."/>
            <person name="Muench K."/>
            <person name="Brefort T."/>
            <person name="Schipper K."/>
            <person name="Doehlemann G."/>
            <person name="Di Stasio M."/>
            <person name="Roessel N."/>
            <person name="Mendoza-Mendoza A."/>
            <person name="Pester D."/>
            <person name="Mueller O."/>
            <person name="Winterberg B."/>
            <person name="Meyer E."/>
            <person name="Ghareeb H."/>
            <person name="Wollenberg T."/>
            <person name="Muensterkoetter M."/>
            <person name="Wong P."/>
            <person name="Walter M."/>
            <person name="Stukenbrock E."/>
            <person name="Gueldener U."/>
            <person name="Kahmann R."/>
        </authorList>
    </citation>
    <scope>NUCLEOTIDE SEQUENCE [LARGE SCALE GENOMIC DNA]</scope>
    <source>
        <strain evidence="5">SRZ2</strain>
    </source>
</reference>
<feature type="chain" id="PRO_5003216913" evidence="3">
    <location>
        <begin position="24"/>
        <end position="653"/>
    </location>
</feature>